<accession>A0ABW3ZSA5</accession>
<reference evidence="5" key="1">
    <citation type="journal article" date="2019" name="Int. J. Syst. Evol. Microbiol.">
        <title>The Global Catalogue of Microorganisms (GCM) 10K type strain sequencing project: providing services to taxonomists for standard genome sequencing and annotation.</title>
        <authorList>
            <consortium name="The Broad Institute Genomics Platform"/>
            <consortium name="The Broad Institute Genome Sequencing Center for Infectious Disease"/>
            <person name="Wu L."/>
            <person name="Ma J."/>
        </authorList>
    </citation>
    <scope>NUCLEOTIDE SEQUENCE [LARGE SCALE GENOMIC DNA]</scope>
    <source>
        <strain evidence="5">CCUG 54822</strain>
    </source>
</reference>
<dbReference type="Proteomes" id="UP001597178">
    <property type="component" value="Unassembled WGS sequence"/>
</dbReference>
<name>A0ABW3ZSA5_9BACI</name>
<dbReference type="SUPFAM" id="SSF53756">
    <property type="entry name" value="UDP-Glycosyltransferase/glycogen phosphorylase"/>
    <property type="match status" value="1"/>
</dbReference>
<feature type="domain" description="Glycosyltransferase subfamily 4-like N-terminal" evidence="3">
    <location>
        <begin position="24"/>
        <end position="203"/>
    </location>
</feature>
<evidence type="ECO:0000256" key="1">
    <source>
        <dbReference type="ARBA" id="ARBA00022676"/>
    </source>
</evidence>
<dbReference type="Gene3D" id="3.40.50.2000">
    <property type="entry name" value="Glycogen Phosphorylase B"/>
    <property type="match status" value="2"/>
</dbReference>
<dbReference type="EMBL" id="JBHTNH010000007">
    <property type="protein sequence ID" value="MFD1361139.1"/>
    <property type="molecule type" value="Genomic_DNA"/>
</dbReference>
<dbReference type="PANTHER" id="PTHR12526:SF629">
    <property type="entry name" value="TEICHURONIC ACID BIOSYNTHESIS GLYCOSYLTRANSFERASE TUAH-RELATED"/>
    <property type="match status" value="1"/>
</dbReference>
<organism evidence="4 5">
    <name type="scientific">Lentibacillus salinarum</name>
    <dbReference type="NCBI Taxonomy" id="446820"/>
    <lineage>
        <taxon>Bacteria</taxon>
        <taxon>Bacillati</taxon>
        <taxon>Bacillota</taxon>
        <taxon>Bacilli</taxon>
        <taxon>Bacillales</taxon>
        <taxon>Bacillaceae</taxon>
        <taxon>Lentibacillus</taxon>
    </lineage>
</organism>
<dbReference type="PANTHER" id="PTHR12526">
    <property type="entry name" value="GLYCOSYLTRANSFERASE"/>
    <property type="match status" value="1"/>
</dbReference>
<comment type="caution">
    <text evidence="4">The sequence shown here is derived from an EMBL/GenBank/DDBJ whole genome shotgun (WGS) entry which is preliminary data.</text>
</comment>
<dbReference type="EC" id="2.4.-.-" evidence="4"/>
<dbReference type="RefSeq" id="WP_382398429.1">
    <property type="nucleotide sequence ID" value="NZ_JBHTNH010000007.1"/>
</dbReference>
<evidence type="ECO:0000259" key="3">
    <source>
        <dbReference type="Pfam" id="PF13439"/>
    </source>
</evidence>
<dbReference type="Pfam" id="PF13439">
    <property type="entry name" value="Glyco_transf_4"/>
    <property type="match status" value="1"/>
</dbReference>
<dbReference type="InterPro" id="IPR028098">
    <property type="entry name" value="Glyco_trans_4-like_N"/>
</dbReference>
<keyword evidence="5" id="KW-1185">Reference proteome</keyword>
<proteinExistence type="predicted"/>
<evidence type="ECO:0000313" key="4">
    <source>
        <dbReference type="EMBL" id="MFD1361139.1"/>
    </source>
</evidence>
<keyword evidence="1 4" id="KW-0328">Glycosyltransferase</keyword>
<evidence type="ECO:0000313" key="5">
    <source>
        <dbReference type="Proteomes" id="UP001597178"/>
    </source>
</evidence>
<keyword evidence="2 4" id="KW-0808">Transferase</keyword>
<dbReference type="Pfam" id="PF13692">
    <property type="entry name" value="Glyco_trans_1_4"/>
    <property type="match status" value="1"/>
</dbReference>
<dbReference type="GO" id="GO:0016757">
    <property type="term" value="F:glycosyltransferase activity"/>
    <property type="evidence" value="ECO:0007669"/>
    <property type="project" value="UniProtKB-KW"/>
</dbReference>
<evidence type="ECO:0000256" key="2">
    <source>
        <dbReference type="ARBA" id="ARBA00022679"/>
    </source>
</evidence>
<protein>
    <submittedName>
        <fullName evidence="4">Glycosyltransferase</fullName>
        <ecNumber evidence="4">2.4.-.-</ecNumber>
    </submittedName>
</protein>
<sequence length="407" mass="47544">MAKKICMVVAYHPFLDARIFKKEAKSLQKKGYRVTMIVPKKNGHLFDIDGTPFKKQFRSKVFTHEGIKIVTYNAENSRRPLNKVLNDEQMWERQGFHNPLTQLAIQEDADIYHTHEYLSLFAGVGIKRLMKKKKGKDVKLIYDSHELTPDPLHPRNSEEKRKLLKQQLLVMLQDVDYVIAVSESIKAWYQSHMPGLPVEVIYNSPPLNKNQQPKSFHSDRLSVGYEGNIDDRKGSQNKIIHISEICAAKTDFQFKIIGGKQHGSSVVIPNHLRRTITLTGWVDYHTIPQHMQDVDIGWIDLSDVERSLNQDYSLPNKFFSYLNSGVPVVTNKCQEMERFIRQHKCGYVIDKTEPTPQDYADVFLYLHQHRNTLQEMSQNGRKAMEKIYSWEKMEKRLFNIYHWLSVN</sequence>
<gene>
    <name evidence="4" type="ORF">ACFQ4A_05570</name>
</gene>